<sequence length="438" mass="49242">MKFFYSLHITTRYIIYACVFQLSALVTHFLFQQFFSEKMSLLYTCLVMLPLTALFIHFQIEPFLSLLRALNGTVSSYKDGDYSFGLYWPRNDELSELVAAHNDLGAVLREQRLNLAQRELLLDNMVQHTPVAMLLVCDNGPIVYGNVAACKLLNNGQKLEGYDFSSILKNANQALIDAVNRGADGLFHVQDDEAQEEDVYYLARRLFTLNGRSHELFLLRQLTNELRRQDVKTWKKVIRVISHELNNSLAPIASLANSGIELVRREQLERLPVILETIAERSHHLESFIQGYASFAKLPSPRLAPVSWSYLINVLQGQIHFDLVGDLPEKPVRIDSAQMQQAMLNLVKNAHEAGGEQNAVAVSVRQIQDSFRIDVMDRGTGMSEAVMMNALIPFYSTKRSGTGLGLALAREIIEAHDGRILLANRDGGGLVVSLILPV</sequence>
<dbReference type="OrthoDB" id="224978at2"/>
<evidence type="ECO:0000313" key="6">
    <source>
        <dbReference type="Proteomes" id="UP000294829"/>
    </source>
</evidence>
<evidence type="ECO:0000313" key="5">
    <source>
        <dbReference type="EMBL" id="TDK66082.1"/>
    </source>
</evidence>
<evidence type="ECO:0000259" key="4">
    <source>
        <dbReference type="PROSITE" id="PS50109"/>
    </source>
</evidence>
<dbReference type="SUPFAM" id="SSF55874">
    <property type="entry name" value="ATPase domain of HSP90 chaperone/DNA topoisomerase II/histidine kinase"/>
    <property type="match status" value="1"/>
</dbReference>
<keyword evidence="3" id="KW-0812">Transmembrane</keyword>
<name>A0A4R5W1W1_9BURK</name>
<dbReference type="Proteomes" id="UP000294829">
    <property type="component" value="Unassembled WGS sequence"/>
</dbReference>
<dbReference type="InterPro" id="IPR005467">
    <property type="entry name" value="His_kinase_dom"/>
</dbReference>
<dbReference type="PRINTS" id="PR00344">
    <property type="entry name" value="BCTRLSENSOR"/>
</dbReference>
<dbReference type="EMBL" id="SMYL01000004">
    <property type="protein sequence ID" value="TDK66082.1"/>
    <property type="molecule type" value="Genomic_DNA"/>
</dbReference>
<keyword evidence="6" id="KW-1185">Reference proteome</keyword>
<evidence type="ECO:0000256" key="2">
    <source>
        <dbReference type="ARBA" id="ARBA00012438"/>
    </source>
</evidence>
<dbReference type="Gene3D" id="3.30.565.10">
    <property type="entry name" value="Histidine kinase-like ATPase, C-terminal domain"/>
    <property type="match status" value="1"/>
</dbReference>
<accession>A0A4R5W1W1</accession>
<proteinExistence type="predicted"/>
<keyword evidence="3" id="KW-0472">Membrane</keyword>
<organism evidence="5 6">
    <name type="scientific">Sapientia aquatica</name>
    <dbReference type="NCBI Taxonomy" id="1549640"/>
    <lineage>
        <taxon>Bacteria</taxon>
        <taxon>Pseudomonadati</taxon>
        <taxon>Pseudomonadota</taxon>
        <taxon>Betaproteobacteria</taxon>
        <taxon>Burkholderiales</taxon>
        <taxon>Oxalobacteraceae</taxon>
        <taxon>Sapientia</taxon>
    </lineage>
</organism>
<comment type="caution">
    <text evidence="5">The sequence shown here is derived from an EMBL/GenBank/DDBJ whole genome shotgun (WGS) entry which is preliminary data.</text>
</comment>
<dbReference type="SMART" id="SM00387">
    <property type="entry name" value="HATPase_c"/>
    <property type="match status" value="1"/>
</dbReference>
<dbReference type="InterPro" id="IPR003594">
    <property type="entry name" value="HATPase_dom"/>
</dbReference>
<evidence type="ECO:0000256" key="3">
    <source>
        <dbReference type="SAM" id="Phobius"/>
    </source>
</evidence>
<dbReference type="PANTHER" id="PTHR43065">
    <property type="entry name" value="SENSOR HISTIDINE KINASE"/>
    <property type="match status" value="1"/>
</dbReference>
<feature type="domain" description="Histidine kinase" evidence="4">
    <location>
        <begin position="240"/>
        <end position="438"/>
    </location>
</feature>
<dbReference type="GO" id="GO:0000155">
    <property type="term" value="F:phosphorelay sensor kinase activity"/>
    <property type="evidence" value="ECO:0007669"/>
    <property type="project" value="InterPro"/>
</dbReference>
<dbReference type="EC" id="2.7.13.3" evidence="2"/>
<reference evidence="5 6" key="1">
    <citation type="submission" date="2019-03" db="EMBL/GenBank/DDBJ databases">
        <title>Sapientia aquatica gen. nov., sp. nov., isolated from a crater lake.</title>
        <authorList>
            <person name="Felfoldi T."/>
            <person name="Szabo A."/>
            <person name="Toth E."/>
            <person name="Schumann P."/>
            <person name="Keki Z."/>
            <person name="Marialigeti K."/>
            <person name="Mathe I."/>
        </authorList>
    </citation>
    <scope>NUCLEOTIDE SEQUENCE [LARGE SCALE GENOMIC DNA]</scope>
    <source>
        <strain evidence="5 6">SA-152</strain>
    </source>
</reference>
<protein>
    <recommendedName>
        <fullName evidence="2">histidine kinase</fullName>
        <ecNumber evidence="2">2.7.13.3</ecNumber>
    </recommendedName>
</protein>
<dbReference type="PROSITE" id="PS50109">
    <property type="entry name" value="HIS_KIN"/>
    <property type="match status" value="1"/>
</dbReference>
<feature type="transmembrane region" description="Helical" evidence="3">
    <location>
        <begin position="40"/>
        <end position="60"/>
    </location>
</feature>
<evidence type="ECO:0000256" key="1">
    <source>
        <dbReference type="ARBA" id="ARBA00000085"/>
    </source>
</evidence>
<dbReference type="InterPro" id="IPR036097">
    <property type="entry name" value="HisK_dim/P_sf"/>
</dbReference>
<gene>
    <name evidence="5" type="ORF">E2I14_10860</name>
</gene>
<dbReference type="PANTHER" id="PTHR43065:SF51">
    <property type="entry name" value="HISTIDINE KINASE"/>
    <property type="match status" value="1"/>
</dbReference>
<feature type="transmembrane region" description="Helical" evidence="3">
    <location>
        <begin position="13"/>
        <end position="31"/>
    </location>
</feature>
<dbReference type="AlphaFoldDB" id="A0A4R5W1W1"/>
<keyword evidence="5" id="KW-0547">Nucleotide-binding</keyword>
<comment type="catalytic activity">
    <reaction evidence="1">
        <text>ATP + protein L-histidine = ADP + protein N-phospho-L-histidine.</text>
        <dbReference type="EC" id="2.7.13.3"/>
    </reaction>
</comment>
<dbReference type="InterPro" id="IPR004358">
    <property type="entry name" value="Sig_transdc_His_kin-like_C"/>
</dbReference>
<dbReference type="SUPFAM" id="SSF47384">
    <property type="entry name" value="Homodimeric domain of signal transducing histidine kinase"/>
    <property type="match status" value="1"/>
</dbReference>
<keyword evidence="5" id="KW-0067">ATP-binding</keyword>
<dbReference type="Pfam" id="PF02518">
    <property type="entry name" value="HATPase_c"/>
    <property type="match status" value="1"/>
</dbReference>
<keyword evidence="3" id="KW-1133">Transmembrane helix</keyword>
<dbReference type="GO" id="GO:0005524">
    <property type="term" value="F:ATP binding"/>
    <property type="evidence" value="ECO:0007669"/>
    <property type="project" value="UniProtKB-KW"/>
</dbReference>
<dbReference type="InterPro" id="IPR036890">
    <property type="entry name" value="HATPase_C_sf"/>
</dbReference>